<reference evidence="3 4" key="1">
    <citation type="submission" date="2020-08" db="EMBL/GenBank/DDBJ databases">
        <title>Genome public.</title>
        <authorList>
            <person name="Liu C."/>
            <person name="Sun Q."/>
        </authorList>
    </citation>
    <scope>NUCLEOTIDE SEQUENCE [LARGE SCALE GENOMIC DNA]</scope>
    <source>
        <strain evidence="3 4">NSJ-10</strain>
    </source>
</reference>
<keyword evidence="2" id="KW-0812">Transmembrane</keyword>
<feature type="transmembrane region" description="Helical" evidence="2">
    <location>
        <begin position="155"/>
        <end position="173"/>
    </location>
</feature>
<organism evidence="3 4">
    <name type="scientific">Coprococcus hominis</name>
    <name type="common">ex Liu et al. 2022</name>
    <dbReference type="NCBI Taxonomy" id="2763039"/>
    <lineage>
        <taxon>Bacteria</taxon>
        <taxon>Bacillati</taxon>
        <taxon>Bacillota</taxon>
        <taxon>Clostridia</taxon>
        <taxon>Lachnospirales</taxon>
        <taxon>Lachnospiraceae</taxon>
        <taxon>Coprococcus</taxon>
    </lineage>
</organism>
<evidence type="ECO:0000256" key="2">
    <source>
        <dbReference type="SAM" id="Phobius"/>
    </source>
</evidence>
<feature type="compositionally biased region" description="Low complexity" evidence="1">
    <location>
        <begin position="29"/>
        <end position="43"/>
    </location>
</feature>
<feature type="transmembrane region" description="Helical" evidence="2">
    <location>
        <begin position="113"/>
        <end position="135"/>
    </location>
</feature>
<comment type="caution">
    <text evidence="3">The sequence shown here is derived from an EMBL/GenBank/DDBJ whole genome shotgun (WGS) entry which is preliminary data.</text>
</comment>
<keyword evidence="4" id="KW-1185">Reference proteome</keyword>
<name>A0A8I0DSX5_9FIRM</name>
<accession>A0A8I0DSX5</accession>
<keyword evidence="2" id="KW-0472">Membrane</keyword>
<protein>
    <submittedName>
        <fullName evidence="3">Uncharacterized protein</fullName>
    </submittedName>
</protein>
<dbReference type="EMBL" id="JACOOX010000002">
    <property type="protein sequence ID" value="MBC5661779.1"/>
    <property type="molecule type" value="Genomic_DNA"/>
</dbReference>
<dbReference type="Proteomes" id="UP000615234">
    <property type="component" value="Unassembled WGS sequence"/>
</dbReference>
<proteinExistence type="predicted"/>
<dbReference type="RefSeq" id="WP_186847306.1">
    <property type="nucleotide sequence ID" value="NZ_JACOOX010000002.1"/>
</dbReference>
<evidence type="ECO:0000313" key="4">
    <source>
        <dbReference type="Proteomes" id="UP000615234"/>
    </source>
</evidence>
<evidence type="ECO:0000256" key="1">
    <source>
        <dbReference type="SAM" id="MobiDB-lite"/>
    </source>
</evidence>
<gene>
    <name evidence="3" type="ORF">H8S09_02535</name>
</gene>
<keyword evidence="2" id="KW-1133">Transmembrane helix</keyword>
<evidence type="ECO:0000313" key="3">
    <source>
        <dbReference type="EMBL" id="MBC5661779.1"/>
    </source>
</evidence>
<feature type="transmembrane region" description="Helical" evidence="2">
    <location>
        <begin position="185"/>
        <end position="217"/>
    </location>
</feature>
<feature type="region of interest" description="Disordered" evidence="1">
    <location>
        <begin position="1"/>
        <end position="50"/>
    </location>
</feature>
<dbReference type="AlphaFoldDB" id="A0A8I0DSX5"/>
<sequence length="222" mass="25319">MRNRSIWDTDTSDDTGYSGNESRNSIWGDSDSSYDSYNTSSDYGSHDYDNYNSSNYSYDEYGKDDSYSSYSNDTHSDSYGKSNRRTSGWKKFEDLPTETHSSRRKSNFSLKDVPLAVWIFMGVVAMVAVIVAIVMNNGLAIRELNNGIENVAAAIIAYLVYVGIVWLVFYFTFGRRMHWRTRSIFLGIICLLVLLCNIFPSLGLLLIVLCILLVLLYKIFRP</sequence>
<feature type="compositionally biased region" description="Polar residues" evidence="1">
    <location>
        <begin position="17"/>
        <end position="27"/>
    </location>
</feature>